<organism evidence="7 8">
    <name type="scientific">Clostridium tyrobutyricum DIVETGP</name>
    <dbReference type="NCBI Taxonomy" id="1408889"/>
    <lineage>
        <taxon>Bacteria</taxon>
        <taxon>Bacillati</taxon>
        <taxon>Bacillota</taxon>
        <taxon>Clostridia</taxon>
        <taxon>Eubacteriales</taxon>
        <taxon>Clostridiaceae</taxon>
        <taxon>Clostridium</taxon>
    </lineage>
</organism>
<feature type="transmembrane region" description="Helical" evidence="6">
    <location>
        <begin position="246"/>
        <end position="262"/>
    </location>
</feature>
<feature type="transmembrane region" description="Helical" evidence="6">
    <location>
        <begin position="71"/>
        <end position="88"/>
    </location>
</feature>
<evidence type="ECO:0000313" key="8">
    <source>
        <dbReference type="Proteomes" id="UP000019482"/>
    </source>
</evidence>
<dbReference type="CDD" id="cd16914">
    <property type="entry name" value="EcfT"/>
    <property type="match status" value="1"/>
</dbReference>
<keyword evidence="2" id="KW-1003">Cell membrane</keyword>
<dbReference type="PANTHER" id="PTHR34857:SF2">
    <property type="entry name" value="SLL0384 PROTEIN"/>
    <property type="match status" value="1"/>
</dbReference>
<name>W6N6Q0_CLOTY</name>
<dbReference type="PANTHER" id="PTHR34857">
    <property type="entry name" value="SLL0384 PROTEIN"/>
    <property type="match status" value="1"/>
</dbReference>
<evidence type="ECO:0000256" key="2">
    <source>
        <dbReference type="ARBA" id="ARBA00022475"/>
    </source>
</evidence>
<evidence type="ECO:0000313" key="7">
    <source>
        <dbReference type="EMBL" id="CDL90974.1"/>
    </source>
</evidence>
<evidence type="ECO:0000256" key="5">
    <source>
        <dbReference type="ARBA" id="ARBA00023136"/>
    </source>
</evidence>
<feature type="transmembrane region" description="Helical" evidence="6">
    <location>
        <begin position="121"/>
        <end position="140"/>
    </location>
</feature>
<gene>
    <name evidence="7" type="ORF">CTDIVETGP_1044</name>
</gene>
<comment type="caution">
    <text evidence="7">The sequence shown here is derived from an EMBL/GenBank/DDBJ whole genome shotgun (WGS) entry which is preliminary data.</text>
</comment>
<evidence type="ECO:0000256" key="4">
    <source>
        <dbReference type="ARBA" id="ARBA00022989"/>
    </source>
</evidence>
<reference evidence="7 8" key="1">
    <citation type="journal article" date="2015" name="Genome Announc.">
        <title>Draft Genome Sequence of Clostridium tyrobutyricum Strain DIVETGP, Isolated from Cow's Milk for Grana Padano Production.</title>
        <authorList>
            <person name="Soggiu A."/>
            <person name="Piras C."/>
            <person name="Gaiarsa S."/>
            <person name="Sassera D."/>
            <person name="Roncada P."/>
            <person name="Bendixen E."/>
            <person name="Brasca M."/>
            <person name="Bonizzi L."/>
        </authorList>
    </citation>
    <scope>NUCLEOTIDE SEQUENCE [LARGE SCALE GENOMIC DNA]</scope>
    <source>
        <strain evidence="7 8">DIVETGP</strain>
    </source>
</reference>
<evidence type="ECO:0000256" key="6">
    <source>
        <dbReference type="SAM" id="Phobius"/>
    </source>
</evidence>
<keyword evidence="3 6" id="KW-0812">Transmembrane</keyword>
<dbReference type="Proteomes" id="UP000019482">
    <property type="component" value="Unassembled WGS sequence"/>
</dbReference>
<comment type="subcellular location">
    <subcellularLocation>
        <location evidence="1">Membrane</location>
        <topology evidence="1">Multi-pass membrane protein</topology>
    </subcellularLocation>
</comment>
<evidence type="ECO:0000256" key="3">
    <source>
        <dbReference type="ARBA" id="ARBA00022692"/>
    </source>
</evidence>
<protein>
    <submittedName>
        <fullName evidence="7">Transmembrane component NikQ of energizing module of nickel ECF transporter</fullName>
    </submittedName>
</protein>
<sequence>MEDWLFKKDDYIPKGKSDKFIDKSIFSILKVLSHIKRKDKFKNGFLYRINPAIKLAFMMLNIIFLSMSRNFTYVLAIDIYFLLLLSMLDAGEIKSILLLSIVIPIFTFIMLIPSIVMGNSINSMILILKIFGTIMIANIFSATTKWSHITRSLKIFFVPDIFILVFDITVKYIYILGQFALDMFYSLKLRSIGKNNRKYTSVPKIMGNLFLKSNEMGEEMYSAMECRGFTGEYTTVSNFKITVRDVLYASASVLLIVFYFYTKGLKA</sequence>
<dbReference type="EMBL" id="CBXI010000015">
    <property type="protein sequence ID" value="CDL90974.1"/>
    <property type="molecule type" value="Genomic_DNA"/>
</dbReference>
<feature type="transmembrane region" description="Helical" evidence="6">
    <location>
        <begin position="45"/>
        <end position="65"/>
    </location>
</feature>
<dbReference type="AlphaFoldDB" id="W6N6Q0"/>
<dbReference type="Pfam" id="PF02361">
    <property type="entry name" value="CbiQ"/>
    <property type="match status" value="1"/>
</dbReference>
<keyword evidence="4 6" id="KW-1133">Transmembrane helix</keyword>
<keyword evidence="8" id="KW-1185">Reference proteome</keyword>
<feature type="transmembrane region" description="Helical" evidence="6">
    <location>
        <begin position="95"/>
        <end position="115"/>
    </location>
</feature>
<dbReference type="GO" id="GO:0005886">
    <property type="term" value="C:plasma membrane"/>
    <property type="evidence" value="ECO:0007669"/>
    <property type="project" value="UniProtKB-ARBA"/>
</dbReference>
<evidence type="ECO:0000256" key="1">
    <source>
        <dbReference type="ARBA" id="ARBA00004141"/>
    </source>
</evidence>
<accession>W6N6Q0</accession>
<dbReference type="OrthoDB" id="8585740at2"/>
<keyword evidence="5 6" id="KW-0472">Membrane</keyword>
<dbReference type="InterPro" id="IPR003339">
    <property type="entry name" value="ABC/ECF_trnsptr_transmembrane"/>
</dbReference>
<proteinExistence type="predicted"/>
<feature type="transmembrane region" description="Helical" evidence="6">
    <location>
        <begin position="161"/>
        <end position="181"/>
    </location>
</feature>
<dbReference type="InterPro" id="IPR051611">
    <property type="entry name" value="ECF_transporter_component"/>
</dbReference>